<keyword evidence="2" id="KW-0472">Membrane</keyword>
<proteinExistence type="predicted"/>
<dbReference type="RefSeq" id="WP_069992858.1">
    <property type="nucleotide sequence ID" value="NZ_LJGV01000022.1"/>
</dbReference>
<evidence type="ECO:0000313" key="3">
    <source>
        <dbReference type="EMBL" id="OEV00399.1"/>
    </source>
</evidence>
<feature type="compositionally biased region" description="Basic and acidic residues" evidence="1">
    <location>
        <begin position="1"/>
        <end position="10"/>
    </location>
</feature>
<dbReference type="PATRIC" id="fig|943816.4.peg.4413"/>
<dbReference type="AlphaFoldDB" id="A0A1E7K902"/>
<accession>A0A1E7K902</accession>
<feature type="transmembrane region" description="Helical" evidence="2">
    <location>
        <begin position="67"/>
        <end position="89"/>
    </location>
</feature>
<dbReference type="Proteomes" id="UP000175829">
    <property type="component" value="Unassembled WGS sequence"/>
</dbReference>
<evidence type="ECO:0000256" key="2">
    <source>
        <dbReference type="SAM" id="Phobius"/>
    </source>
</evidence>
<evidence type="ECO:0008006" key="5">
    <source>
        <dbReference type="Google" id="ProtNLM"/>
    </source>
</evidence>
<reference evidence="3 4" key="1">
    <citation type="journal article" date="2016" name="Front. Microbiol.">
        <title>Comparative Genomics Analysis of Streptomyces Species Reveals Their Adaptation to the Marine Environment and Their Diversity at the Genomic Level.</title>
        <authorList>
            <person name="Tian X."/>
            <person name="Zhang Z."/>
            <person name="Yang T."/>
            <person name="Chen M."/>
            <person name="Li J."/>
            <person name="Chen F."/>
            <person name="Yang J."/>
            <person name="Li W."/>
            <person name="Zhang B."/>
            <person name="Zhang Z."/>
            <person name="Wu J."/>
            <person name="Zhang C."/>
            <person name="Long L."/>
            <person name="Xiao J."/>
        </authorList>
    </citation>
    <scope>NUCLEOTIDE SEQUENCE [LARGE SCALE GENOMIC DNA]</scope>
    <source>
        <strain evidence="3 4">SCSIO M10379</strain>
    </source>
</reference>
<comment type="caution">
    <text evidence="3">The sequence shown here is derived from an EMBL/GenBank/DDBJ whole genome shotgun (WGS) entry which is preliminary data.</text>
</comment>
<dbReference type="SUPFAM" id="SSF103473">
    <property type="entry name" value="MFS general substrate transporter"/>
    <property type="match status" value="1"/>
</dbReference>
<gene>
    <name evidence="3" type="ORF">AN217_24240</name>
</gene>
<feature type="region of interest" description="Disordered" evidence="1">
    <location>
        <begin position="1"/>
        <end position="22"/>
    </location>
</feature>
<keyword evidence="2" id="KW-0812">Transmembrane</keyword>
<feature type="transmembrane region" description="Helical" evidence="2">
    <location>
        <begin position="30"/>
        <end position="55"/>
    </location>
</feature>
<name>A0A1E7K902_9ACTN</name>
<dbReference type="EMBL" id="LJGV01000022">
    <property type="protein sequence ID" value="OEV00399.1"/>
    <property type="molecule type" value="Genomic_DNA"/>
</dbReference>
<protein>
    <recommendedName>
        <fullName evidence="5">Integral membrane protein</fullName>
    </recommendedName>
</protein>
<dbReference type="InterPro" id="IPR036259">
    <property type="entry name" value="MFS_trans_sf"/>
</dbReference>
<keyword evidence="2" id="KW-1133">Transmembrane helix</keyword>
<evidence type="ECO:0000256" key="1">
    <source>
        <dbReference type="SAM" id="MobiDB-lite"/>
    </source>
</evidence>
<sequence length="151" mass="15408">MSERSKRADAATEADEATGTRRGARGPRRIVVAAVLTGAEGLVVAAFGVVSLVLLVTRRPDDTTQAATLAATVLALSVLPLAAAGGLWHRRRWSRGPSMIVQLIALPVAWQLGRNGGGSLAAAVVLGLAAVVVLGCLVNPKATEALGVGRD</sequence>
<feature type="transmembrane region" description="Helical" evidence="2">
    <location>
        <begin position="119"/>
        <end position="138"/>
    </location>
</feature>
<organism evidence="3 4">
    <name type="scientific">Streptomyces qinglanensis</name>
    <dbReference type="NCBI Taxonomy" id="943816"/>
    <lineage>
        <taxon>Bacteria</taxon>
        <taxon>Bacillati</taxon>
        <taxon>Actinomycetota</taxon>
        <taxon>Actinomycetes</taxon>
        <taxon>Kitasatosporales</taxon>
        <taxon>Streptomycetaceae</taxon>
        <taxon>Streptomyces</taxon>
    </lineage>
</organism>
<evidence type="ECO:0000313" key="4">
    <source>
        <dbReference type="Proteomes" id="UP000175829"/>
    </source>
</evidence>